<proteinExistence type="predicted"/>
<dbReference type="EMBL" id="JAGGLC010000003">
    <property type="protein sequence ID" value="MBP1987259.1"/>
    <property type="molecule type" value="Genomic_DNA"/>
</dbReference>
<sequence>MSSARPVEEPLAETLSAAPFVRVAAASDGDSLAAAGLLARACAERAIPFQLRLDDEAAAATEDAVTVSVGPTAVDGDASLDHPASPTAFTVARRLGADHDPVLALAGTIAAGETVRAAEDALEAAQEAGLIDREPGLALPTDEIPADLAASTLLHGPASGDEAAAAAVVTELESEEEFSRRLASLVTIDAVAAEDATERAARGIERALRPYRTPDAPFATLGGYADVLNAAARSSPAAGIALALGEHDGADETALAAWREYGRAVHEGLRTAETRRHHGVWVLETDADPAVLPAVARLGRDFRSPEPVALALTEGAAAAAGESGVGDAVSTAADAVGGTGLGTDATGRARFDTDTEQFTETFRETV</sequence>
<keyword evidence="2" id="KW-1185">Reference proteome</keyword>
<accession>A0A8T4GWI5</accession>
<dbReference type="OrthoDB" id="157374at2157"/>
<comment type="caution">
    <text evidence="1">The sequence shown here is derived from an EMBL/GenBank/DDBJ whole genome shotgun (WGS) entry which is preliminary data.</text>
</comment>
<protein>
    <recommendedName>
        <fullName evidence="3">Exonuclease RecJ</fullName>
    </recommendedName>
</protein>
<evidence type="ECO:0008006" key="3">
    <source>
        <dbReference type="Google" id="ProtNLM"/>
    </source>
</evidence>
<dbReference type="RefSeq" id="WP_209491522.1">
    <property type="nucleotide sequence ID" value="NZ_JAGGLC010000003.1"/>
</dbReference>
<gene>
    <name evidence="1" type="ORF">J2753_001757</name>
</gene>
<reference evidence="1" key="1">
    <citation type="submission" date="2021-03" db="EMBL/GenBank/DDBJ databases">
        <title>Genomic Encyclopedia of Type Strains, Phase IV (KMG-IV): sequencing the most valuable type-strain genomes for metagenomic binning, comparative biology and taxonomic classification.</title>
        <authorList>
            <person name="Goeker M."/>
        </authorList>
    </citation>
    <scope>NUCLEOTIDE SEQUENCE</scope>
    <source>
        <strain evidence="1">DSM 26232</strain>
    </source>
</reference>
<dbReference type="Proteomes" id="UP000823736">
    <property type="component" value="Unassembled WGS sequence"/>
</dbReference>
<organism evidence="1 2">
    <name type="scientific">Halolamina salifodinae</name>
    <dbReference type="NCBI Taxonomy" id="1202767"/>
    <lineage>
        <taxon>Archaea</taxon>
        <taxon>Methanobacteriati</taxon>
        <taxon>Methanobacteriota</taxon>
        <taxon>Stenosarchaea group</taxon>
        <taxon>Halobacteria</taxon>
        <taxon>Halobacteriales</taxon>
        <taxon>Haloferacaceae</taxon>
    </lineage>
</organism>
<dbReference type="AlphaFoldDB" id="A0A8T4GWI5"/>
<evidence type="ECO:0000313" key="1">
    <source>
        <dbReference type="EMBL" id="MBP1987259.1"/>
    </source>
</evidence>
<name>A0A8T4GWI5_9EURY</name>
<evidence type="ECO:0000313" key="2">
    <source>
        <dbReference type="Proteomes" id="UP000823736"/>
    </source>
</evidence>